<dbReference type="Gene3D" id="1.10.10.10">
    <property type="entry name" value="Winged helix-like DNA-binding domain superfamily/Winged helix DNA-binding domain"/>
    <property type="match status" value="1"/>
</dbReference>
<evidence type="ECO:0000256" key="2">
    <source>
        <dbReference type="ARBA" id="ARBA00023125"/>
    </source>
</evidence>
<gene>
    <name evidence="6" type="primary">ybbH_9</name>
    <name evidence="6" type="ORF">SDC9_72800</name>
</gene>
<feature type="domain" description="SIS" evidence="5">
    <location>
        <begin position="119"/>
        <end position="260"/>
    </location>
</feature>
<dbReference type="InterPro" id="IPR047640">
    <property type="entry name" value="RpiR-like"/>
</dbReference>
<protein>
    <submittedName>
        <fullName evidence="6">Putative HTH-type transcriptional regulator YbbH</fullName>
    </submittedName>
</protein>
<dbReference type="Gene3D" id="3.40.50.10490">
    <property type="entry name" value="Glucose-6-phosphate isomerase like protein, domain 1"/>
    <property type="match status" value="1"/>
</dbReference>
<keyword evidence="2" id="KW-0238">DNA-binding</keyword>
<dbReference type="GO" id="GO:0003700">
    <property type="term" value="F:DNA-binding transcription factor activity"/>
    <property type="evidence" value="ECO:0007669"/>
    <property type="project" value="InterPro"/>
</dbReference>
<dbReference type="Pfam" id="PF01380">
    <property type="entry name" value="SIS"/>
    <property type="match status" value="1"/>
</dbReference>
<evidence type="ECO:0000259" key="5">
    <source>
        <dbReference type="PROSITE" id="PS51464"/>
    </source>
</evidence>
<keyword evidence="3" id="KW-0804">Transcription</keyword>
<evidence type="ECO:0000313" key="6">
    <source>
        <dbReference type="EMBL" id="MPM26299.1"/>
    </source>
</evidence>
<evidence type="ECO:0000256" key="1">
    <source>
        <dbReference type="ARBA" id="ARBA00023015"/>
    </source>
</evidence>
<dbReference type="Pfam" id="PF01418">
    <property type="entry name" value="HTH_6"/>
    <property type="match status" value="1"/>
</dbReference>
<dbReference type="PANTHER" id="PTHR30514">
    <property type="entry name" value="GLUCOKINASE"/>
    <property type="match status" value="1"/>
</dbReference>
<accession>A0A644YDD1</accession>
<dbReference type="GO" id="GO:0097367">
    <property type="term" value="F:carbohydrate derivative binding"/>
    <property type="evidence" value="ECO:0007669"/>
    <property type="project" value="InterPro"/>
</dbReference>
<dbReference type="InterPro" id="IPR035472">
    <property type="entry name" value="RpiR-like_SIS"/>
</dbReference>
<dbReference type="SUPFAM" id="SSF46689">
    <property type="entry name" value="Homeodomain-like"/>
    <property type="match status" value="1"/>
</dbReference>
<dbReference type="InterPro" id="IPR009057">
    <property type="entry name" value="Homeodomain-like_sf"/>
</dbReference>
<dbReference type="CDD" id="cd05013">
    <property type="entry name" value="SIS_RpiR"/>
    <property type="match status" value="1"/>
</dbReference>
<dbReference type="SUPFAM" id="SSF53697">
    <property type="entry name" value="SIS domain"/>
    <property type="match status" value="1"/>
</dbReference>
<evidence type="ECO:0000256" key="3">
    <source>
        <dbReference type="ARBA" id="ARBA00023163"/>
    </source>
</evidence>
<dbReference type="AlphaFoldDB" id="A0A644YDD1"/>
<dbReference type="InterPro" id="IPR046348">
    <property type="entry name" value="SIS_dom_sf"/>
</dbReference>
<name>A0A644YDD1_9ZZZZ</name>
<dbReference type="InterPro" id="IPR000281">
    <property type="entry name" value="HTH_RpiR"/>
</dbReference>
<keyword evidence="1" id="KW-0805">Transcription regulation</keyword>
<sequence length="276" mass="31426">MFKAKLQTSYQNLTQSERMIADYILEHLDEIKTITSHQLAVLTNTGQSTIIRFSQKLGYNSFREFLADISMIKPEDQAKHDEITVEETTGETSRKIGAQYKDIIDITLNTNNEQTIDQVCALLIKKKKIIIFGVASSNLFCEYLANQLITIGLTCFTSQYPHSIFSIIDQADPQETVLFLLSESGETYDAIKAAEIAKNNQIPIIVMTRNVRNTLSSYADYLLKTVSFTAKTSLNVTTMRCSQLLLIDILYLNILKLDYHRFEQIIERAEILSDKL</sequence>
<dbReference type="GO" id="GO:0003677">
    <property type="term" value="F:DNA binding"/>
    <property type="evidence" value="ECO:0007669"/>
    <property type="project" value="UniProtKB-KW"/>
</dbReference>
<dbReference type="GO" id="GO:1901135">
    <property type="term" value="P:carbohydrate derivative metabolic process"/>
    <property type="evidence" value="ECO:0007669"/>
    <property type="project" value="InterPro"/>
</dbReference>
<dbReference type="InterPro" id="IPR036388">
    <property type="entry name" value="WH-like_DNA-bd_sf"/>
</dbReference>
<organism evidence="6">
    <name type="scientific">bioreactor metagenome</name>
    <dbReference type="NCBI Taxonomy" id="1076179"/>
    <lineage>
        <taxon>unclassified sequences</taxon>
        <taxon>metagenomes</taxon>
        <taxon>ecological metagenomes</taxon>
    </lineage>
</organism>
<dbReference type="PROSITE" id="PS51071">
    <property type="entry name" value="HTH_RPIR"/>
    <property type="match status" value="1"/>
</dbReference>
<dbReference type="EMBL" id="VSSQ01004699">
    <property type="protein sequence ID" value="MPM26299.1"/>
    <property type="molecule type" value="Genomic_DNA"/>
</dbReference>
<evidence type="ECO:0000259" key="4">
    <source>
        <dbReference type="PROSITE" id="PS51071"/>
    </source>
</evidence>
<feature type="domain" description="HTH rpiR-type" evidence="4">
    <location>
        <begin position="1"/>
        <end position="76"/>
    </location>
</feature>
<proteinExistence type="predicted"/>
<reference evidence="6" key="1">
    <citation type="submission" date="2019-08" db="EMBL/GenBank/DDBJ databases">
        <authorList>
            <person name="Kucharzyk K."/>
            <person name="Murdoch R.W."/>
            <person name="Higgins S."/>
            <person name="Loffler F."/>
        </authorList>
    </citation>
    <scope>NUCLEOTIDE SEQUENCE</scope>
</reference>
<dbReference type="PANTHER" id="PTHR30514:SF10">
    <property type="entry name" value="MURR_RPIR FAMILY TRANSCRIPTIONAL REGULATOR"/>
    <property type="match status" value="1"/>
</dbReference>
<dbReference type="PROSITE" id="PS51464">
    <property type="entry name" value="SIS"/>
    <property type="match status" value="1"/>
</dbReference>
<dbReference type="InterPro" id="IPR001347">
    <property type="entry name" value="SIS_dom"/>
</dbReference>
<comment type="caution">
    <text evidence="6">The sequence shown here is derived from an EMBL/GenBank/DDBJ whole genome shotgun (WGS) entry which is preliminary data.</text>
</comment>